<accession>A0A6J4KJL3</accession>
<dbReference type="InterPro" id="IPR001375">
    <property type="entry name" value="Peptidase_S9_cat"/>
</dbReference>
<dbReference type="InterPro" id="IPR029058">
    <property type="entry name" value="AB_hydrolase_fold"/>
</dbReference>
<dbReference type="SUPFAM" id="SSF53474">
    <property type="entry name" value="alpha/beta-Hydrolases"/>
    <property type="match status" value="1"/>
</dbReference>
<feature type="region of interest" description="Disordered" evidence="2">
    <location>
        <begin position="101"/>
        <end position="122"/>
    </location>
</feature>
<dbReference type="GO" id="GO:0006508">
    <property type="term" value="P:proteolysis"/>
    <property type="evidence" value="ECO:0007669"/>
    <property type="project" value="InterPro"/>
</dbReference>
<dbReference type="AlphaFoldDB" id="A0A6J4KJL3"/>
<feature type="region of interest" description="Disordered" evidence="2">
    <location>
        <begin position="506"/>
        <end position="533"/>
    </location>
</feature>
<proteinExistence type="predicted"/>
<dbReference type="PANTHER" id="PTHR42776:SF28">
    <property type="entry name" value="GLUTAMYL ENDOPEPTIDASE, CHLOROPLASTIC-RELATED"/>
    <property type="match status" value="1"/>
</dbReference>
<organism evidence="4">
    <name type="scientific">uncultured Gemmatimonadaceae bacterium</name>
    <dbReference type="NCBI Taxonomy" id="246130"/>
    <lineage>
        <taxon>Bacteria</taxon>
        <taxon>Pseudomonadati</taxon>
        <taxon>Gemmatimonadota</taxon>
        <taxon>Gemmatimonadia</taxon>
        <taxon>Gemmatimonadales</taxon>
        <taxon>Gemmatimonadaceae</taxon>
        <taxon>environmental samples</taxon>
    </lineage>
</organism>
<feature type="compositionally biased region" description="Low complexity" evidence="2">
    <location>
        <begin position="517"/>
        <end position="533"/>
    </location>
</feature>
<dbReference type="GO" id="GO:0004252">
    <property type="term" value="F:serine-type endopeptidase activity"/>
    <property type="evidence" value="ECO:0007669"/>
    <property type="project" value="TreeGrafter"/>
</dbReference>
<sequence>GAGSGAALAVADADSAGGGEGGAPRRKDRLYQWTAPYTAASQKVLLESDARVAGVLFSDDAKVVFVAENARGTGHVYARYLDEGGKRHTLWRLRGLRARLGGQDDDAPDGGRRGGTGDDSLTFYQNPGDVVARAGRLGGRVAMLSPDGRSTYLTGVRYTKVWQDSAPRGFVDRVEIRTGKKTRLFEGAADAFETVAAPLDDGFGRAVVTRESPTAVPDAYARDLRSGQVTKLTANTDHTPEFTRMVRKRVTVTRADGTRFLVRLTLPAGYTAGTRLPAMLWFYPYEYTDQAAYDRALRTQNINQFPAAGPRTIEYLATQGYAVANFDPPILGARGRINDNYVGDLRNDLYAVIEELDRGGYVDRTRLAVGGHSYGAFSTVNAMVHTPFFKAGIAGDGMYNRTLTPNGFQSERRDFWEAQKTYVDMSPFFQADKLTGALLMYHSIEDQNTGTDPISSVRMMHALEALGKTAALYMYPYEDHGPATSETLLDQWARWVAWLDSHVKSPAPAPDGKSVTAAAPEAAPAPADPAAAP</sequence>
<gene>
    <name evidence="4" type="ORF">AVDCRST_MAG40-802</name>
</gene>
<dbReference type="EMBL" id="CADCTX010000233">
    <property type="protein sequence ID" value="CAA9308076.1"/>
    <property type="molecule type" value="Genomic_DNA"/>
</dbReference>
<evidence type="ECO:0000256" key="1">
    <source>
        <dbReference type="ARBA" id="ARBA00022801"/>
    </source>
</evidence>
<evidence type="ECO:0000256" key="2">
    <source>
        <dbReference type="SAM" id="MobiDB-lite"/>
    </source>
</evidence>
<dbReference type="SUPFAM" id="SSF82171">
    <property type="entry name" value="DPP6 N-terminal domain-like"/>
    <property type="match status" value="1"/>
</dbReference>
<dbReference type="PANTHER" id="PTHR42776">
    <property type="entry name" value="SERINE PEPTIDASE S9 FAMILY MEMBER"/>
    <property type="match status" value="1"/>
</dbReference>
<dbReference type="Pfam" id="PF00326">
    <property type="entry name" value="Peptidase_S9"/>
    <property type="match status" value="1"/>
</dbReference>
<feature type="domain" description="Peptidase S9 prolyl oligopeptidase catalytic" evidence="3">
    <location>
        <begin position="313"/>
        <end position="504"/>
    </location>
</feature>
<evidence type="ECO:0000313" key="4">
    <source>
        <dbReference type="EMBL" id="CAA9308076.1"/>
    </source>
</evidence>
<keyword evidence="1" id="KW-0378">Hydrolase</keyword>
<reference evidence="4" key="1">
    <citation type="submission" date="2020-02" db="EMBL/GenBank/DDBJ databases">
        <authorList>
            <person name="Meier V. D."/>
        </authorList>
    </citation>
    <scope>NUCLEOTIDE SEQUENCE</scope>
    <source>
        <strain evidence="4">AVDCRST_MAG40</strain>
    </source>
</reference>
<dbReference type="Gene3D" id="3.40.50.1820">
    <property type="entry name" value="alpha/beta hydrolase"/>
    <property type="match status" value="1"/>
</dbReference>
<name>A0A6J4KJL3_9BACT</name>
<feature type="non-terminal residue" evidence="4">
    <location>
        <position position="1"/>
    </location>
</feature>
<protein>
    <recommendedName>
        <fullName evidence="3">Peptidase S9 prolyl oligopeptidase catalytic domain-containing protein</fullName>
    </recommendedName>
</protein>
<evidence type="ECO:0000259" key="3">
    <source>
        <dbReference type="Pfam" id="PF00326"/>
    </source>
</evidence>